<dbReference type="InterPro" id="IPR029068">
    <property type="entry name" value="Glyas_Bleomycin-R_OHBP_Dase"/>
</dbReference>
<organism evidence="2 3">
    <name type="scientific">Agromyces rhizosphaerae</name>
    <dbReference type="NCBI Taxonomy" id="88374"/>
    <lineage>
        <taxon>Bacteria</taxon>
        <taxon>Bacillati</taxon>
        <taxon>Actinomycetota</taxon>
        <taxon>Actinomycetes</taxon>
        <taxon>Micrococcales</taxon>
        <taxon>Microbacteriaceae</taxon>
        <taxon>Agromyces</taxon>
    </lineage>
</organism>
<gene>
    <name evidence="2" type="ORF">ARHIZOSPH14_15210</name>
</gene>
<name>A0A9W6CXU3_9MICO</name>
<feature type="domain" description="VOC" evidence="1">
    <location>
        <begin position="2"/>
        <end position="126"/>
    </location>
</feature>
<dbReference type="InterPro" id="IPR004360">
    <property type="entry name" value="Glyas_Fos-R_dOase_dom"/>
</dbReference>
<dbReference type="Gene3D" id="3.10.180.10">
    <property type="entry name" value="2,3-Dihydroxybiphenyl 1,2-Dioxygenase, domain 1"/>
    <property type="match status" value="1"/>
</dbReference>
<comment type="caution">
    <text evidence="2">The sequence shown here is derived from an EMBL/GenBank/DDBJ whole genome shotgun (WGS) entry which is preliminary data.</text>
</comment>
<dbReference type="SUPFAM" id="SSF54593">
    <property type="entry name" value="Glyoxalase/Bleomycin resistance protein/Dihydroxybiphenyl dioxygenase"/>
    <property type="match status" value="1"/>
</dbReference>
<reference evidence="2" key="1">
    <citation type="submission" date="2022-12" db="EMBL/GenBank/DDBJ databases">
        <title>Reference genome sequencing for broad-spectrum identification of bacterial and archaeal isolates by mass spectrometry.</title>
        <authorList>
            <person name="Sekiguchi Y."/>
            <person name="Tourlousse D.M."/>
        </authorList>
    </citation>
    <scope>NUCLEOTIDE SEQUENCE</scope>
    <source>
        <strain evidence="2">14</strain>
    </source>
</reference>
<dbReference type="AlphaFoldDB" id="A0A9W6CXU3"/>
<dbReference type="RefSeq" id="WP_281883685.1">
    <property type="nucleotide sequence ID" value="NZ_BSDP01000001.1"/>
</dbReference>
<accession>A0A9W6CXU3</accession>
<evidence type="ECO:0000313" key="2">
    <source>
        <dbReference type="EMBL" id="GLI27279.1"/>
    </source>
</evidence>
<dbReference type="Pfam" id="PF00903">
    <property type="entry name" value="Glyoxalase"/>
    <property type="match status" value="1"/>
</dbReference>
<dbReference type="InterPro" id="IPR037523">
    <property type="entry name" value="VOC_core"/>
</dbReference>
<evidence type="ECO:0000259" key="1">
    <source>
        <dbReference type="PROSITE" id="PS51819"/>
    </source>
</evidence>
<dbReference type="EMBL" id="BSDP01000001">
    <property type="protein sequence ID" value="GLI27279.1"/>
    <property type="molecule type" value="Genomic_DNA"/>
</dbReference>
<keyword evidence="3" id="KW-1185">Reference proteome</keyword>
<dbReference type="PROSITE" id="PS51819">
    <property type="entry name" value="VOC"/>
    <property type="match status" value="1"/>
</dbReference>
<dbReference type="PANTHER" id="PTHR39175">
    <property type="entry name" value="FAMILY PROTEIN, PUTATIVE (AFU_ORTHOLOGUE AFUA_3G15060)-RELATED"/>
    <property type="match status" value="1"/>
</dbReference>
<protein>
    <submittedName>
        <fullName evidence="2">Glyoxalase</fullName>
    </submittedName>
</protein>
<dbReference type="PANTHER" id="PTHR39175:SF1">
    <property type="entry name" value="FAMILY PROTEIN, PUTATIVE (AFU_ORTHOLOGUE AFUA_3G15060)-RELATED"/>
    <property type="match status" value="1"/>
</dbReference>
<sequence length="130" mass="14311">MRLHHVQVSMPRGEEEVARRFYADALGLVEVDKPAELAGRGGCWFRAFDGETVVAEIHLGVDDPFIAAKKAHPALVLDSVGELEALGERVARMGFEVSWSERTTFGGYERFHARDGFGNRVEVLTPLASA</sequence>
<evidence type="ECO:0000313" key="3">
    <source>
        <dbReference type="Proteomes" id="UP001144396"/>
    </source>
</evidence>
<dbReference type="Proteomes" id="UP001144396">
    <property type="component" value="Unassembled WGS sequence"/>
</dbReference>
<proteinExistence type="predicted"/>